<keyword evidence="2" id="KW-0804">Transcription</keyword>
<accession>A0ABD1RSJ5</accession>
<dbReference type="Pfam" id="PF03514">
    <property type="entry name" value="GRAS"/>
    <property type="match status" value="1"/>
</dbReference>
<feature type="region of interest" description="Disordered" evidence="4">
    <location>
        <begin position="234"/>
        <end position="275"/>
    </location>
</feature>
<reference evidence="6" key="1">
    <citation type="submission" date="2024-07" db="EMBL/GenBank/DDBJ databases">
        <title>Two chromosome-level genome assemblies of Korean endemic species Abeliophyllum distichum and Forsythia ovata (Oleaceae).</title>
        <authorList>
            <person name="Jang H."/>
        </authorList>
    </citation>
    <scope>NUCLEOTIDE SEQUENCE [LARGE SCALE GENOMIC DNA]</scope>
</reference>
<comment type="caution">
    <text evidence="3">Lacks conserved residue(s) required for the propagation of feature annotation.</text>
</comment>
<feature type="region of interest" description="SAW" evidence="3">
    <location>
        <begin position="717"/>
        <end position="788"/>
    </location>
</feature>
<feature type="compositionally biased region" description="Low complexity" evidence="4">
    <location>
        <begin position="234"/>
        <end position="246"/>
    </location>
</feature>
<feature type="compositionally biased region" description="Polar residues" evidence="4">
    <location>
        <begin position="103"/>
        <end position="126"/>
    </location>
</feature>
<organism evidence="5 6">
    <name type="scientific">Abeliophyllum distichum</name>
    <dbReference type="NCBI Taxonomy" id="126358"/>
    <lineage>
        <taxon>Eukaryota</taxon>
        <taxon>Viridiplantae</taxon>
        <taxon>Streptophyta</taxon>
        <taxon>Embryophyta</taxon>
        <taxon>Tracheophyta</taxon>
        <taxon>Spermatophyta</taxon>
        <taxon>Magnoliopsida</taxon>
        <taxon>eudicotyledons</taxon>
        <taxon>Gunneridae</taxon>
        <taxon>Pentapetalae</taxon>
        <taxon>asterids</taxon>
        <taxon>lamiids</taxon>
        <taxon>Lamiales</taxon>
        <taxon>Oleaceae</taxon>
        <taxon>Forsythieae</taxon>
        <taxon>Abeliophyllum</taxon>
    </lineage>
</organism>
<evidence type="ECO:0000313" key="5">
    <source>
        <dbReference type="EMBL" id="KAL2491321.1"/>
    </source>
</evidence>
<dbReference type="Proteomes" id="UP001604336">
    <property type="component" value="Unassembled WGS sequence"/>
</dbReference>
<feature type="region of interest" description="Leucine repeat I (LRI)" evidence="3">
    <location>
        <begin position="426"/>
        <end position="486"/>
    </location>
</feature>
<feature type="short sequence motif" description="VHIID" evidence="3">
    <location>
        <begin position="536"/>
        <end position="540"/>
    </location>
</feature>
<proteinExistence type="inferred from homology"/>
<feature type="compositionally biased region" description="Gly residues" evidence="4">
    <location>
        <begin position="72"/>
        <end position="90"/>
    </location>
</feature>
<feature type="compositionally biased region" description="Low complexity" evidence="4">
    <location>
        <begin position="254"/>
        <end position="273"/>
    </location>
</feature>
<keyword evidence="1" id="KW-0805">Transcription regulation</keyword>
<dbReference type="InterPro" id="IPR005202">
    <property type="entry name" value="TF_GRAS"/>
</dbReference>
<dbReference type="PROSITE" id="PS50985">
    <property type="entry name" value="GRAS"/>
    <property type="match status" value="1"/>
</dbReference>
<feature type="region of interest" description="Leucine repeat II (LRII)" evidence="3">
    <location>
        <begin position="584"/>
        <end position="616"/>
    </location>
</feature>
<gene>
    <name evidence="5" type="ORF">Adt_26949</name>
</gene>
<protein>
    <submittedName>
        <fullName evidence="5">GRAS domain-containing protein</fullName>
    </submittedName>
</protein>
<comment type="caution">
    <text evidence="5">The sequence shown here is derived from an EMBL/GenBank/DDBJ whole genome shotgun (WGS) entry which is preliminary data.</text>
</comment>
<evidence type="ECO:0000313" key="6">
    <source>
        <dbReference type="Proteomes" id="UP001604336"/>
    </source>
</evidence>
<name>A0ABD1RSJ5_9LAMI</name>
<evidence type="ECO:0000256" key="4">
    <source>
        <dbReference type="SAM" id="MobiDB-lite"/>
    </source>
</evidence>
<dbReference type="PANTHER" id="PTHR31636">
    <property type="entry name" value="OSJNBA0084A10.13 PROTEIN-RELATED"/>
    <property type="match status" value="1"/>
</dbReference>
<feature type="region of interest" description="VHIID" evidence="3">
    <location>
        <begin position="505"/>
        <end position="570"/>
    </location>
</feature>
<comment type="similarity">
    <text evidence="3">Belongs to the GRAS family.</text>
</comment>
<dbReference type="EMBL" id="JBFOLK010000008">
    <property type="protein sequence ID" value="KAL2491321.1"/>
    <property type="molecule type" value="Genomic_DNA"/>
</dbReference>
<feature type="region of interest" description="Disordered" evidence="4">
    <location>
        <begin position="64"/>
        <end position="129"/>
    </location>
</feature>
<evidence type="ECO:0000256" key="3">
    <source>
        <dbReference type="PROSITE-ProRule" id="PRU01191"/>
    </source>
</evidence>
<evidence type="ECO:0000256" key="1">
    <source>
        <dbReference type="ARBA" id="ARBA00023015"/>
    </source>
</evidence>
<sequence>MKGMPLPFEFEGKGVDFEIVFNTNIRVNSSCWGDNNLNDNCILNSCSEPTSVLDIARSPSRAISSSTLSSSLGGGGGGGGGGGDIAGGGAASTDTAGVAAVSGNNDNNPSLKWQQDSTTATSSNTGADYELMPVPPSLEIGTAAAGKCAMEEWESVLSESAVASPSQEHSILRWIMGDVDDPEMGSLNKVLQFGTAPPPTADFEFNGGFGLMDQGFGMDPVGQFGSNFISTISTSMQNSSSPSNRSNSEKIGLFSNSSSNHSNNPQFPNSQNNVFSSASNNLGPVATTFDSAEMKAPIFTPQMLINQHPTQHPQNPSFFLPLSYANQQEQNLFIPPQAKRHNPGAVGEDLEPGSQIPKAPFSVPGQELLMGRQLQHQQPMSQNLPHQLQLLPHYLQQRPLGAMGPGPKPKMGGDDLSYYHLQQQQQAIIDQLYKATELVQMGNPVLAQEILARLNHQLSPIGKPFHRAAFYCKEALQLTIHTNNNTIPSTATASPFSLIFKIGAYKSFSEISPLVQFANFTCNQALLEVLEGFDRIHVVDFDIGYGGQWASLMQELALRSEGAPSLKITAFTSPSTHDQLELSLTRENLIHYANEINVLLEFEVMSIDSLNSGSWSLPFQVSENEAIAVNLPVGSLASYQLSVPLVLRFVKHLSPKIVVSVDRGCDRIDLPFPNHIIHALQSYSNLLESLDAVNVNMDALQKIERFLLQPGIEKIVMGRFRAPEKTQHWRTLFLSSGFSPITFSNFTESQAECVVKRTPVRGFNVEKRQSSLVLCWQRKELISASAWRC</sequence>
<keyword evidence="6" id="KW-1185">Reference proteome</keyword>
<evidence type="ECO:0000256" key="2">
    <source>
        <dbReference type="ARBA" id="ARBA00023163"/>
    </source>
</evidence>
<dbReference type="AlphaFoldDB" id="A0ABD1RSJ5"/>
<feature type="compositionally biased region" description="Low complexity" evidence="4">
    <location>
        <begin position="91"/>
        <end position="102"/>
    </location>
</feature>